<keyword evidence="3" id="KW-1185">Reference proteome</keyword>
<proteinExistence type="inferred from homology"/>
<comment type="caution">
    <text evidence="2">The sequence shown here is derived from an EMBL/GenBank/DDBJ whole genome shotgun (WGS) entry which is preliminary data.</text>
</comment>
<accession>A0A087AII3</accession>
<gene>
    <name evidence="2" type="ORF">BCUN_1761</name>
</gene>
<dbReference type="STRING" id="1688.BCUN_1761"/>
<name>A0A087AII3_9BIFI</name>
<evidence type="ECO:0000256" key="1">
    <source>
        <dbReference type="ARBA" id="ARBA00009981"/>
    </source>
</evidence>
<evidence type="ECO:0000313" key="2">
    <source>
        <dbReference type="EMBL" id="KFI58583.1"/>
    </source>
</evidence>
<comment type="similarity">
    <text evidence="1">Belongs to the phD/YefM antitoxin family.</text>
</comment>
<organism evidence="2 3">
    <name type="scientific">Bifidobacterium cuniculi</name>
    <dbReference type="NCBI Taxonomy" id="1688"/>
    <lineage>
        <taxon>Bacteria</taxon>
        <taxon>Bacillati</taxon>
        <taxon>Actinomycetota</taxon>
        <taxon>Actinomycetes</taxon>
        <taxon>Bifidobacteriales</taxon>
        <taxon>Bifidobacteriaceae</taxon>
        <taxon>Bifidobacterium</taxon>
    </lineage>
</organism>
<dbReference type="InterPro" id="IPR036165">
    <property type="entry name" value="YefM-like_sf"/>
</dbReference>
<evidence type="ECO:0000313" key="3">
    <source>
        <dbReference type="Proteomes" id="UP000029067"/>
    </source>
</evidence>
<dbReference type="EMBL" id="JGYV01000029">
    <property type="protein sequence ID" value="KFI58583.1"/>
    <property type="molecule type" value="Genomic_DNA"/>
</dbReference>
<sequence>MSDATILDRLIPISTLNHGGASRTINDLRDNQPAVILKNNQPAAVLLTPADYKYLVEQAEEYRLYLLTMDRVDHDDGQRLTTEQVFGDDYEPVDDGYEPEFE</sequence>
<dbReference type="SUPFAM" id="SSF143120">
    <property type="entry name" value="YefM-like"/>
    <property type="match status" value="1"/>
</dbReference>
<dbReference type="AlphaFoldDB" id="A0A087AII3"/>
<protein>
    <submittedName>
        <fullName evidence="2">Prevent-host-death family protein</fullName>
    </submittedName>
</protein>
<dbReference type="Proteomes" id="UP000029067">
    <property type="component" value="Unassembled WGS sequence"/>
</dbReference>
<reference evidence="2 3" key="1">
    <citation type="submission" date="2014-03" db="EMBL/GenBank/DDBJ databases">
        <title>Genomics of Bifidobacteria.</title>
        <authorList>
            <person name="Ventura M."/>
            <person name="Milani C."/>
            <person name="Lugli G.A."/>
        </authorList>
    </citation>
    <scope>NUCLEOTIDE SEQUENCE [LARGE SCALE GENOMIC DNA]</scope>
    <source>
        <strain evidence="2 3">LMG 10738</strain>
    </source>
</reference>
<dbReference type="RefSeq" id="WP_238552423.1">
    <property type="nucleotide sequence ID" value="NZ_JGYV01000029.1"/>
</dbReference>
<dbReference type="eggNOG" id="ENOG5030HSK">
    <property type="taxonomic scope" value="Bacteria"/>
</dbReference>